<proteinExistence type="predicted"/>
<dbReference type="GO" id="GO:0008168">
    <property type="term" value="F:methyltransferase activity"/>
    <property type="evidence" value="ECO:0007669"/>
    <property type="project" value="UniProtKB-KW"/>
</dbReference>
<name>A0A5A7PCQ1_STRAF</name>
<dbReference type="Proteomes" id="UP000325081">
    <property type="component" value="Unassembled WGS sequence"/>
</dbReference>
<dbReference type="EMBL" id="BKCP01004294">
    <property type="protein sequence ID" value="GER30027.1"/>
    <property type="molecule type" value="Genomic_DNA"/>
</dbReference>
<dbReference type="AlphaFoldDB" id="A0A5A7PCQ1"/>
<gene>
    <name evidence="2" type="ORF">STAS_05929</name>
</gene>
<evidence type="ECO:0000256" key="1">
    <source>
        <dbReference type="SAM" id="MobiDB-lite"/>
    </source>
</evidence>
<organism evidence="2 3">
    <name type="scientific">Striga asiatica</name>
    <name type="common">Asiatic witchweed</name>
    <name type="synonym">Buchnera asiatica</name>
    <dbReference type="NCBI Taxonomy" id="4170"/>
    <lineage>
        <taxon>Eukaryota</taxon>
        <taxon>Viridiplantae</taxon>
        <taxon>Streptophyta</taxon>
        <taxon>Embryophyta</taxon>
        <taxon>Tracheophyta</taxon>
        <taxon>Spermatophyta</taxon>
        <taxon>Magnoliopsida</taxon>
        <taxon>eudicotyledons</taxon>
        <taxon>Gunneridae</taxon>
        <taxon>Pentapetalae</taxon>
        <taxon>asterids</taxon>
        <taxon>lamiids</taxon>
        <taxon>Lamiales</taxon>
        <taxon>Orobanchaceae</taxon>
        <taxon>Buchnereae</taxon>
        <taxon>Striga</taxon>
    </lineage>
</organism>
<feature type="compositionally biased region" description="Polar residues" evidence="1">
    <location>
        <begin position="20"/>
        <end position="42"/>
    </location>
</feature>
<accession>A0A5A7PCQ1</accession>
<feature type="compositionally biased region" description="Polar residues" evidence="1">
    <location>
        <begin position="1"/>
        <end position="10"/>
    </location>
</feature>
<protein>
    <submittedName>
        <fullName evidence="2">S-adenosyl-L-methionine-dependentmethyltransferases superfamily protein</fullName>
    </submittedName>
</protein>
<sequence>MYGGRQSYTTGLEPKEDEPQINSKLESNAEANTSRKPSTSAMGEQRKGVEMVQEAEIVEHEDAGGEKMLTELITSQLEVEREVEDNRIEIMEVTEVLTITDGHEGKELSSEMTGRKGPSR</sequence>
<keyword evidence="2" id="KW-0489">Methyltransferase</keyword>
<feature type="region of interest" description="Disordered" evidence="1">
    <location>
        <begin position="101"/>
        <end position="120"/>
    </location>
</feature>
<reference evidence="3" key="1">
    <citation type="journal article" date="2019" name="Curr. Biol.">
        <title>Genome Sequence of Striga asiatica Provides Insight into the Evolution of Plant Parasitism.</title>
        <authorList>
            <person name="Yoshida S."/>
            <person name="Kim S."/>
            <person name="Wafula E.K."/>
            <person name="Tanskanen J."/>
            <person name="Kim Y.M."/>
            <person name="Honaas L."/>
            <person name="Yang Z."/>
            <person name="Spallek T."/>
            <person name="Conn C.E."/>
            <person name="Ichihashi Y."/>
            <person name="Cheong K."/>
            <person name="Cui S."/>
            <person name="Der J.P."/>
            <person name="Gundlach H."/>
            <person name="Jiao Y."/>
            <person name="Hori C."/>
            <person name="Ishida J.K."/>
            <person name="Kasahara H."/>
            <person name="Kiba T."/>
            <person name="Kim M.S."/>
            <person name="Koo N."/>
            <person name="Laohavisit A."/>
            <person name="Lee Y.H."/>
            <person name="Lumba S."/>
            <person name="McCourt P."/>
            <person name="Mortimer J.C."/>
            <person name="Mutuku J.M."/>
            <person name="Nomura T."/>
            <person name="Sasaki-Sekimoto Y."/>
            <person name="Seto Y."/>
            <person name="Wang Y."/>
            <person name="Wakatake T."/>
            <person name="Sakakibara H."/>
            <person name="Demura T."/>
            <person name="Yamaguchi S."/>
            <person name="Yoneyama K."/>
            <person name="Manabe R.I."/>
            <person name="Nelson D.C."/>
            <person name="Schulman A.H."/>
            <person name="Timko M.P."/>
            <person name="dePamphilis C.W."/>
            <person name="Choi D."/>
            <person name="Shirasu K."/>
        </authorList>
    </citation>
    <scope>NUCLEOTIDE SEQUENCE [LARGE SCALE GENOMIC DNA]</scope>
    <source>
        <strain evidence="3">cv. UVA1</strain>
    </source>
</reference>
<keyword evidence="2" id="KW-0808">Transferase</keyword>
<evidence type="ECO:0000313" key="2">
    <source>
        <dbReference type="EMBL" id="GER30027.1"/>
    </source>
</evidence>
<feature type="region of interest" description="Disordered" evidence="1">
    <location>
        <begin position="1"/>
        <end position="48"/>
    </location>
</feature>
<dbReference type="GO" id="GO:0032259">
    <property type="term" value="P:methylation"/>
    <property type="evidence" value="ECO:0007669"/>
    <property type="project" value="UniProtKB-KW"/>
</dbReference>
<comment type="caution">
    <text evidence="2">The sequence shown here is derived from an EMBL/GenBank/DDBJ whole genome shotgun (WGS) entry which is preliminary data.</text>
</comment>
<keyword evidence="3" id="KW-1185">Reference proteome</keyword>
<evidence type="ECO:0000313" key="3">
    <source>
        <dbReference type="Proteomes" id="UP000325081"/>
    </source>
</evidence>